<dbReference type="HAMAP" id="MF_01460">
    <property type="entry name" value="Chrphore_lyase_CpxT"/>
    <property type="match status" value="1"/>
</dbReference>
<dbReference type="InterPro" id="IPR038672">
    <property type="entry name" value="CpcT/CpeT_sf"/>
</dbReference>
<dbReference type="Gene3D" id="2.40.128.590">
    <property type="entry name" value="CpcT/CpeT domain"/>
    <property type="match status" value="1"/>
</dbReference>
<protein>
    <recommendedName>
        <fullName evidence="3">Chromophore lyase CpcT/CpeT</fullName>
        <ecNumber evidence="3">4.-.-.-</ecNumber>
    </recommendedName>
</protein>
<dbReference type="Proteomes" id="UP001333818">
    <property type="component" value="Unassembled WGS sequence"/>
</dbReference>
<dbReference type="CDD" id="cd16338">
    <property type="entry name" value="CpcT"/>
    <property type="match status" value="1"/>
</dbReference>
<dbReference type="InterPro" id="IPR010404">
    <property type="entry name" value="CpcT/CpeT"/>
</dbReference>
<dbReference type="GO" id="GO:0016829">
    <property type="term" value="F:lyase activity"/>
    <property type="evidence" value="ECO:0007669"/>
    <property type="project" value="UniProtKB-KW"/>
</dbReference>
<reference evidence="4" key="1">
    <citation type="submission" date="2024-01" db="EMBL/GenBank/DDBJ databases">
        <title>Bank of Algae and Cyanobacteria of the Azores (BACA) strain genomes.</title>
        <authorList>
            <person name="Luz R."/>
            <person name="Cordeiro R."/>
            <person name="Fonseca A."/>
            <person name="Goncalves V."/>
        </authorList>
    </citation>
    <scope>NUCLEOTIDE SEQUENCE</scope>
    <source>
        <strain evidence="4">BACA0141</strain>
    </source>
</reference>
<keyword evidence="5" id="KW-1185">Reference proteome</keyword>
<dbReference type="PANTHER" id="PTHR35137">
    <property type="entry name" value="CHROMOPHORE LYASE CRL, CHLOROPLASTIC"/>
    <property type="match status" value="1"/>
</dbReference>
<organism evidence="4 5">
    <name type="scientific">Tumidithrix elongata BACA0141</name>
    <dbReference type="NCBI Taxonomy" id="2716417"/>
    <lineage>
        <taxon>Bacteria</taxon>
        <taxon>Bacillati</taxon>
        <taxon>Cyanobacteriota</taxon>
        <taxon>Cyanophyceae</taxon>
        <taxon>Pseudanabaenales</taxon>
        <taxon>Pseudanabaenaceae</taxon>
        <taxon>Tumidithrix</taxon>
        <taxon>Tumidithrix elongata</taxon>
    </lineage>
</organism>
<evidence type="ECO:0000313" key="4">
    <source>
        <dbReference type="EMBL" id="MEE3719587.1"/>
    </source>
</evidence>
<comment type="function">
    <text evidence="3">Covalently attaches a chromophore to Cys residue(s) of phycobiliproteins.</text>
</comment>
<evidence type="ECO:0000313" key="5">
    <source>
        <dbReference type="Proteomes" id="UP001333818"/>
    </source>
</evidence>
<name>A0AAW9PWJ8_9CYAN</name>
<comment type="similarity">
    <text evidence="1 3">Belongs to the CpcT/CpeT biliprotein lyase family.</text>
</comment>
<accession>A0AAW9PWJ8</accession>
<gene>
    <name evidence="3" type="primary">cpcT</name>
    <name evidence="4" type="ORF">V2H45_22860</name>
</gene>
<evidence type="ECO:0000256" key="1">
    <source>
        <dbReference type="ARBA" id="ARBA00008206"/>
    </source>
</evidence>
<evidence type="ECO:0000256" key="2">
    <source>
        <dbReference type="ARBA" id="ARBA00023239"/>
    </source>
</evidence>
<dbReference type="EC" id="4.-.-.-" evidence="3"/>
<dbReference type="EMBL" id="JAZBJZ010000146">
    <property type="protein sequence ID" value="MEE3719587.1"/>
    <property type="molecule type" value="Genomic_DNA"/>
</dbReference>
<dbReference type="GO" id="GO:0017006">
    <property type="term" value="P:protein-tetrapyrrole linkage"/>
    <property type="evidence" value="ECO:0007669"/>
    <property type="project" value="UniProtKB-UniRule"/>
</dbReference>
<proteinExistence type="inferred from homology"/>
<keyword evidence="2 3" id="KW-0456">Lyase</keyword>
<evidence type="ECO:0000256" key="3">
    <source>
        <dbReference type="HAMAP-Rule" id="MF_01460"/>
    </source>
</evidence>
<comment type="caution">
    <text evidence="4">The sequence shown here is derived from an EMBL/GenBank/DDBJ whole genome shotgun (WGS) entry which is preliminary data.</text>
</comment>
<sequence length="206" mass="23435">MTISAELLTLTTWMAGEFSNQAQAIAEPIWYVNLRWWQRPIPFTVFKGLALFAEQANVLNLDRPYRQRILQFQEENGKIWVNYYALRDPSAWQCAGADARRLAQLTFADLEPLSGCRLQVIHSGSANSVQDPEKYKADLIPDTKCCFTYMGEIKQVILGFEVTASSFWSYDRGVKPETGEAIWGAIMGPYQFVKQQDFSSEFAIAP</sequence>
<dbReference type="RefSeq" id="WP_330486023.1">
    <property type="nucleotide sequence ID" value="NZ_JAZBJZ010000146.1"/>
</dbReference>
<dbReference type="AlphaFoldDB" id="A0AAW9PWJ8"/>
<dbReference type="Pfam" id="PF06206">
    <property type="entry name" value="CpeT"/>
    <property type="match status" value="1"/>
</dbReference>
<dbReference type="PANTHER" id="PTHR35137:SF1">
    <property type="entry name" value="CHROMOPHORE LYASE CRL, CHLOROPLASTIC"/>
    <property type="match status" value="1"/>
</dbReference>